<dbReference type="PROSITE" id="PS00463">
    <property type="entry name" value="ZN2_CY6_FUNGAL_1"/>
    <property type="match status" value="1"/>
</dbReference>
<dbReference type="PROSITE" id="PS50048">
    <property type="entry name" value="ZN2_CY6_FUNGAL_2"/>
    <property type="match status" value="1"/>
</dbReference>
<dbReference type="SUPFAM" id="SSF57701">
    <property type="entry name" value="Zn2/Cys6 DNA-binding domain"/>
    <property type="match status" value="1"/>
</dbReference>
<proteinExistence type="predicted"/>
<keyword evidence="1" id="KW-0539">Nucleus</keyword>
<protein>
    <recommendedName>
        <fullName evidence="3">Zn(2)-C6 fungal-type domain-containing protein</fullName>
    </recommendedName>
</protein>
<accession>A0AA39WVI5</accession>
<reference evidence="4" key="1">
    <citation type="submission" date="2023-06" db="EMBL/GenBank/DDBJ databases">
        <title>Genome-scale phylogeny and comparative genomics of the fungal order Sordariales.</title>
        <authorList>
            <consortium name="Lawrence Berkeley National Laboratory"/>
            <person name="Hensen N."/>
            <person name="Bonometti L."/>
            <person name="Westerberg I."/>
            <person name="Brannstrom I.O."/>
            <person name="Guillou S."/>
            <person name="Cros-Aarteil S."/>
            <person name="Calhoun S."/>
            <person name="Haridas S."/>
            <person name="Kuo A."/>
            <person name="Mondo S."/>
            <person name="Pangilinan J."/>
            <person name="Riley R."/>
            <person name="Labutti K."/>
            <person name="Andreopoulos B."/>
            <person name="Lipzen A."/>
            <person name="Chen C."/>
            <person name="Yanf M."/>
            <person name="Daum C."/>
            <person name="Ng V."/>
            <person name="Clum A."/>
            <person name="Steindorff A."/>
            <person name="Ohm R."/>
            <person name="Martin F."/>
            <person name="Silar P."/>
            <person name="Natvig D."/>
            <person name="Lalanne C."/>
            <person name="Gautier V."/>
            <person name="Ament-Velasquez S.L."/>
            <person name="Kruys A."/>
            <person name="Hutchinson M.I."/>
            <person name="Powell A.J."/>
            <person name="Barry K."/>
            <person name="Miller A.N."/>
            <person name="Grigoriev I.V."/>
            <person name="Debuchy R."/>
            <person name="Gladieux P."/>
            <person name="Thoren M.H."/>
            <person name="Johannesson H."/>
        </authorList>
    </citation>
    <scope>NUCLEOTIDE SEQUENCE</scope>
    <source>
        <strain evidence="4">CBS 606.72</strain>
    </source>
</reference>
<dbReference type="CDD" id="cd00067">
    <property type="entry name" value="GAL4"/>
    <property type="match status" value="1"/>
</dbReference>
<feature type="region of interest" description="Disordered" evidence="2">
    <location>
        <begin position="501"/>
        <end position="522"/>
    </location>
</feature>
<evidence type="ECO:0000256" key="2">
    <source>
        <dbReference type="SAM" id="MobiDB-lite"/>
    </source>
</evidence>
<comment type="caution">
    <text evidence="4">The sequence shown here is derived from an EMBL/GenBank/DDBJ whole genome shotgun (WGS) entry which is preliminary data.</text>
</comment>
<sequence>MQPAASPSSVRPSRAQKSCAECRRRKQKCIPSAPGTPCNNCVKRWPPVPCIFPPQPAPKGAQHPSQRRVHVFSAKAPKVPVLPSQAVPTPKSIGGVLSSINCLQTTRIEATSRNNELMDFFIGYVSPNLVSIDGRDPPVVFRTLMLPWMLQSPLFPKIALLMASLAQIREMRHRPRNSTEPLLLKSKVLKMMNEAVAGTHDRSDIWRCVIHLVVVEWFWGDDGSMWAHLRGLRDLVASRGGLWALNDPLFQSVLILADYAIACCFERDLCVLEGKKSGAFLLPVPAEYSAYLASPVRAHTKTFTDLEELLVLPPDTAKLLDDIRALTVAIAEAAAQPTTTASRAQIQSTAAFIRERLKATEEKDLEELSSELSDDDRIARIIRLAAVIHTEAVIKLQPLTTIKMNRNVDVKLDRAIKVVASARWKRMPGVFLWIMLVAVAQPTSETIGDFDLGNEEDGRRRWLRRKLGAAAQAVGQEEFGLSIAYLRAFWLVHRWIDREGKQEDEEGEEGEHSERGNPERQE</sequence>
<feature type="compositionally biased region" description="Basic and acidic residues" evidence="2">
    <location>
        <begin position="510"/>
        <end position="522"/>
    </location>
</feature>
<keyword evidence="5" id="KW-1185">Reference proteome</keyword>
<dbReference type="PANTHER" id="PTHR37540:SF5">
    <property type="entry name" value="TRANSCRIPTION FACTOR DOMAIN-CONTAINING PROTEIN"/>
    <property type="match status" value="1"/>
</dbReference>
<name>A0AA39WVI5_9PEZI</name>
<dbReference type="Proteomes" id="UP001175000">
    <property type="component" value="Unassembled WGS sequence"/>
</dbReference>
<gene>
    <name evidence="4" type="ORF">B0T14DRAFT_148198</name>
</gene>
<dbReference type="InterPro" id="IPR021858">
    <property type="entry name" value="Fun_TF"/>
</dbReference>
<organism evidence="4 5">
    <name type="scientific">Immersiella caudata</name>
    <dbReference type="NCBI Taxonomy" id="314043"/>
    <lineage>
        <taxon>Eukaryota</taxon>
        <taxon>Fungi</taxon>
        <taxon>Dikarya</taxon>
        <taxon>Ascomycota</taxon>
        <taxon>Pezizomycotina</taxon>
        <taxon>Sordariomycetes</taxon>
        <taxon>Sordariomycetidae</taxon>
        <taxon>Sordariales</taxon>
        <taxon>Lasiosphaeriaceae</taxon>
        <taxon>Immersiella</taxon>
    </lineage>
</organism>
<evidence type="ECO:0000313" key="4">
    <source>
        <dbReference type="EMBL" id="KAK0622389.1"/>
    </source>
</evidence>
<evidence type="ECO:0000256" key="1">
    <source>
        <dbReference type="ARBA" id="ARBA00023242"/>
    </source>
</evidence>
<evidence type="ECO:0000259" key="3">
    <source>
        <dbReference type="PROSITE" id="PS50048"/>
    </source>
</evidence>
<evidence type="ECO:0000313" key="5">
    <source>
        <dbReference type="Proteomes" id="UP001175000"/>
    </source>
</evidence>
<dbReference type="InterPro" id="IPR036864">
    <property type="entry name" value="Zn2-C6_fun-type_DNA-bd_sf"/>
</dbReference>
<dbReference type="SMART" id="SM00066">
    <property type="entry name" value="GAL4"/>
    <property type="match status" value="1"/>
</dbReference>
<feature type="domain" description="Zn(2)-C6 fungal-type" evidence="3">
    <location>
        <begin position="18"/>
        <end position="52"/>
    </location>
</feature>
<dbReference type="EMBL" id="JAULSU010000003">
    <property type="protein sequence ID" value="KAK0622389.1"/>
    <property type="molecule type" value="Genomic_DNA"/>
</dbReference>
<dbReference type="AlphaFoldDB" id="A0AA39WVI5"/>
<dbReference type="GO" id="GO:0008270">
    <property type="term" value="F:zinc ion binding"/>
    <property type="evidence" value="ECO:0007669"/>
    <property type="project" value="InterPro"/>
</dbReference>
<dbReference type="PANTHER" id="PTHR37540">
    <property type="entry name" value="TRANSCRIPTION FACTOR (ACR-2), PUTATIVE-RELATED-RELATED"/>
    <property type="match status" value="1"/>
</dbReference>
<dbReference type="InterPro" id="IPR001138">
    <property type="entry name" value="Zn2Cys6_DnaBD"/>
</dbReference>
<dbReference type="Pfam" id="PF11951">
    <property type="entry name" value="Fungal_trans_2"/>
    <property type="match status" value="1"/>
</dbReference>
<dbReference type="GO" id="GO:0000981">
    <property type="term" value="F:DNA-binding transcription factor activity, RNA polymerase II-specific"/>
    <property type="evidence" value="ECO:0007669"/>
    <property type="project" value="InterPro"/>
</dbReference>
<dbReference type="Gene3D" id="4.10.240.10">
    <property type="entry name" value="Zn(2)-C6 fungal-type DNA-binding domain"/>
    <property type="match status" value="1"/>
</dbReference>